<keyword evidence="6 7" id="KW-0539">Nucleus</keyword>
<evidence type="ECO:0000256" key="1">
    <source>
        <dbReference type="ARBA" id="ARBA00004123"/>
    </source>
</evidence>
<feature type="domain" description="Mediator complex subunit Med1" evidence="9">
    <location>
        <begin position="117"/>
        <end position="536"/>
    </location>
</feature>
<evidence type="ECO:0000259" key="9">
    <source>
        <dbReference type="Pfam" id="PF10744"/>
    </source>
</evidence>
<dbReference type="GO" id="GO:0045944">
    <property type="term" value="P:positive regulation of transcription by RNA polymerase II"/>
    <property type="evidence" value="ECO:0007669"/>
    <property type="project" value="UniProtKB-ARBA"/>
</dbReference>
<feature type="compositionally biased region" description="Low complexity" evidence="8">
    <location>
        <begin position="558"/>
        <end position="571"/>
    </location>
</feature>
<feature type="region of interest" description="Disordered" evidence="8">
    <location>
        <begin position="1"/>
        <end position="73"/>
    </location>
</feature>
<keyword evidence="3 7" id="KW-0805">Transcription regulation</keyword>
<comment type="function">
    <text evidence="7">Component of the Mediator complex, a coactivator involved in the regulated transcription of nearly all RNA polymerase II-dependent genes. Mediator functions as a bridge to convey information from gene-specific regulatory proteins to the basal RNA polymerase II transcription machinery. Mediator is recruited to promoters by direct interactions with regulatory proteins and serves as a scaffold for the assembly of a functional preinitiation complex with RNA polymerase II and the general transcription factors.</text>
</comment>
<accession>A0AAN6VW85</accession>
<comment type="caution">
    <text evidence="10">The sequence shown here is derived from an EMBL/GenBank/DDBJ whole genome shotgun (WGS) entry which is preliminary data.</text>
</comment>
<organism evidence="10 11">
    <name type="scientific">Chaetomidium leptoderma</name>
    <dbReference type="NCBI Taxonomy" id="669021"/>
    <lineage>
        <taxon>Eukaryota</taxon>
        <taxon>Fungi</taxon>
        <taxon>Dikarya</taxon>
        <taxon>Ascomycota</taxon>
        <taxon>Pezizomycotina</taxon>
        <taxon>Sordariomycetes</taxon>
        <taxon>Sordariomycetidae</taxon>
        <taxon>Sordariales</taxon>
        <taxon>Chaetomiaceae</taxon>
        <taxon>Chaetomidium</taxon>
    </lineage>
</organism>
<evidence type="ECO:0000313" key="11">
    <source>
        <dbReference type="Proteomes" id="UP001302745"/>
    </source>
</evidence>
<comment type="subcellular location">
    <subcellularLocation>
        <location evidence="1 7">Nucleus</location>
    </subcellularLocation>
</comment>
<feature type="compositionally biased region" description="Polar residues" evidence="8">
    <location>
        <begin position="49"/>
        <end position="72"/>
    </location>
</feature>
<feature type="compositionally biased region" description="Polar residues" evidence="8">
    <location>
        <begin position="572"/>
        <end position="582"/>
    </location>
</feature>
<sequence>MSTPTPGKHPLLQQGKTPSQPHHGATATPSASTPFSVTQAAFSPRGPRSSPQQVKKSPATMTSATLGRSTGPVNFDSPSAAAALDALDLNSALDLGLQTLGNLGRASEDERARRLDAVIEVLSRSKGLVSEAGLERLAKKLDLEFMWENSMGSDDKKTLIVAGSALELLIEFSSNIVQSVALAFPDSAEIVNKHAQAAGEILFDDLRLREGQSPLTKSLESFAANFERLAMLDKLSISPGLNMYEAVAGIYESLCRLHVWELQKVREDPAAAAKGEVHLENLVLSTKSGKPTMNTRGRVGMTLDYWKQRRLQPPTDPAMAAWVEENEQTWSIHIGCAPAREIGVNPVRISDKWIGTNVEKIPLPDELHTGDPIIDWLEPESTFVPTPDPAKADPMQPDPSLMGPRLPDAVFHATFDPPIHIPSELWNQIQQLGCMLHEGQFKQLTTFDSLVLPYAPGKGPDVAESRTVTCSQKKLFMAPGETTKMSLKSHVNTLCVYKPALSRTLTEMTFSHPQQLITILPYLRQYVFLAMLLEHSYKEFPIPEWLLDLSDKDEKSSTNTNKTNAITTNQNDYQTLTSETPFNPNNNNNNKTKEQKEEPPLNIDTALNMLPAAPQLGVVFPLLGENRSANVTLEIRENGHVHVEAQDVLGEGNMVSPSGRQRRVEDVGALLERLEDLGKWAEFIRTRWAV</sequence>
<dbReference type="PANTHER" id="PTHR35041">
    <property type="entry name" value="MEDIATOR OF RNA POLYMERASE II TRANSCRIPTION SUBUNIT 1"/>
    <property type="match status" value="1"/>
</dbReference>
<evidence type="ECO:0000256" key="2">
    <source>
        <dbReference type="ARBA" id="ARBA00006210"/>
    </source>
</evidence>
<comment type="similarity">
    <text evidence="2 7">Belongs to the Mediator complex subunit 1 family.</text>
</comment>
<evidence type="ECO:0000256" key="4">
    <source>
        <dbReference type="ARBA" id="ARBA00023159"/>
    </source>
</evidence>
<dbReference type="InterPro" id="IPR019680">
    <property type="entry name" value="Mediator_Med1"/>
</dbReference>
<reference evidence="10" key="2">
    <citation type="submission" date="2023-05" db="EMBL/GenBank/DDBJ databases">
        <authorList>
            <consortium name="Lawrence Berkeley National Laboratory"/>
            <person name="Steindorff A."/>
            <person name="Hensen N."/>
            <person name="Bonometti L."/>
            <person name="Westerberg I."/>
            <person name="Brannstrom I.O."/>
            <person name="Guillou S."/>
            <person name="Cros-Aarteil S."/>
            <person name="Calhoun S."/>
            <person name="Haridas S."/>
            <person name="Kuo A."/>
            <person name="Mondo S."/>
            <person name="Pangilinan J."/>
            <person name="Riley R."/>
            <person name="Labutti K."/>
            <person name="Andreopoulos B."/>
            <person name="Lipzen A."/>
            <person name="Chen C."/>
            <person name="Yanf M."/>
            <person name="Daum C."/>
            <person name="Ng V."/>
            <person name="Clum A."/>
            <person name="Ohm R."/>
            <person name="Martin F."/>
            <person name="Silar P."/>
            <person name="Natvig D."/>
            <person name="Lalanne C."/>
            <person name="Gautier V."/>
            <person name="Ament-Velasquez S.L."/>
            <person name="Kruys A."/>
            <person name="Hutchinson M.I."/>
            <person name="Powell A.J."/>
            <person name="Barry K."/>
            <person name="Miller A.N."/>
            <person name="Grigoriev I.V."/>
            <person name="Debuchy R."/>
            <person name="Gladieux P."/>
            <person name="Thoren M.H."/>
            <person name="Johannesson H."/>
        </authorList>
    </citation>
    <scope>NUCLEOTIDE SEQUENCE</scope>
    <source>
        <strain evidence="10">CBS 538.74</strain>
    </source>
</reference>
<dbReference type="Pfam" id="PF10744">
    <property type="entry name" value="Med1"/>
    <property type="match status" value="1"/>
</dbReference>
<evidence type="ECO:0000256" key="3">
    <source>
        <dbReference type="ARBA" id="ARBA00023015"/>
    </source>
</evidence>
<evidence type="ECO:0000256" key="7">
    <source>
        <dbReference type="RuleBase" id="RU364059"/>
    </source>
</evidence>
<dbReference type="Proteomes" id="UP001302745">
    <property type="component" value="Unassembled WGS sequence"/>
</dbReference>
<evidence type="ECO:0000256" key="5">
    <source>
        <dbReference type="ARBA" id="ARBA00023163"/>
    </source>
</evidence>
<proteinExistence type="inferred from homology"/>
<keyword evidence="5 7" id="KW-0804">Transcription</keyword>
<dbReference type="PANTHER" id="PTHR35041:SF4">
    <property type="entry name" value="MEDIATOR OF RNA POLYMERASE II TRANSCRIPTION SUBUNIT 1"/>
    <property type="match status" value="1"/>
</dbReference>
<feature type="compositionally biased region" description="Polar residues" evidence="8">
    <location>
        <begin position="27"/>
        <end position="41"/>
    </location>
</feature>
<reference evidence="10" key="1">
    <citation type="journal article" date="2023" name="Mol. Phylogenet. Evol.">
        <title>Genome-scale phylogeny and comparative genomics of the fungal order Sordariales.</title>
        <authorList>
            <person name="Hensen N."/>
            <person name="Bonometti L."/>
            <person name="Westerberg I."/>
            <person name="Brannstrom I.O."/>
            <person name="Guillou S."/>
            <person name="Cros-Aarteil S."/>
            <person name="Calhoun S."/>
            <person name="Haridas S."/>
            <person name="Kuo A."/>
            <person name="Mondo S."/>
            <person name="Pangilinan J."/>
            <person name="Riley R."/>
            <person name="LaButti K."/>
            <person name="Andreopoulos B."/>
            <person name="Lipzen A."/>
            <person name="Chen C."/>
            <person name="Yan M."/>
            <person name="Daum C."/>
            <person name="Ng V."/>
            <person name="Clum A."/>
            <person name="Steindorff A."/>
            <person name="Ohm R.A."/>
            <person name="Martin F."/>
            <person name="Silar P."/>
            <person name="Natvig D.O."/>
            <person name="Lalanne C."/>
            <person name="Gautier V."/>
            <person name="Ament-Velasquez S.L."/>
            <person name="Kruys A."/>
            <person name="Hutchinson M.I."/>
            <person name="Powell A.J."/>
            <person name="Barry K."/>
            <person name="Miller A.N."/>
            <person name="Grigoriev I.V."/>
            <person name="Debuchy R."/>
            <person name="Gladieux P."/>
            <person name="Hiltunen Thoren M."/>
            <person name="Johannesson H."/>
        </authorList>
    </citation>
    <scope>NUCLEOTIDE SEQUENCE</scope>
    <source>
        <strain evidence="10">CBS 538.74</strain>
    </source>
</reference>
<evidence type="ECO:0000256" key="6">
    <source>
        <dbReference type="ARBA" id="ARBA00023242"/>
    </source>
</evidence>
<dbReference type="GO" id="GO:0016592">
    <property type="term" value="C:mediator complex"/>
    <property type="evidence" value="ECO:0007669"/>
    <property type="project" value="InterPro"/>
</dbReference>
<protein>
    <recommendedName>
        <fullName evidence="7">Mediator of RNA polymerase II transcription subunit 1</fullName>
    </recommendedName>
    <alternativeName>
        <fullName evidence="7">Mediator complex subunit 1</fullName>
    </alternativeName>
</protein>
<keyword evidence="4 7" id="KW-0010">Activator</keyword>
<evidence type="ECO:0000256" key="8">
    <source>
        <dbReference type="SAM" id="MobiDB-lite"/>
    </source>
</evidence>
<evidence type="ECO:0000313" key="10">
    <source>
        <dbReference type="EMBL" id="KAK4158524.1"/>
    </source>
</evidence>
<name>A0AAN6VW85_9PEZI</name>
<gene>
    <name evidence="10" type="ORF">C8A00DRAFT_39238</name>
</gene>
<feature type="region of interest" description="Disordered" evidence="8">
    <location>
        <begin position="553"/>
        <end position="598"/>
    </location>
</feature>
<dbReference type="AlphaFoldDB" id="A0AAN6VW85"/>
<keyword evidence="11" id="KW-1185">Reference proteome</keyword>
<dbReference type="EMBL" id="MU856838">
    <property type="protein sequence ID" value="KAK4158524.1"/>
    <property type="molecule type" value="Genomic_DNA"/>
</dbReference>
<dbReference type="GO" id="GO:0003712">
    <property type="term" value="F:transcription coregulator activity"/>
    <property type="evidence" value="ECO:0007669"/>
    <property type="project" value="InterPro"/>
</dbReference>